<feature type="domain" description="Glycosyl hydrolase family 95 N-terminal" evidence="2">
    <location>
        <begin position="43"/>
        <end position="300"/>
    </location>
</feature>
<dbReference type="InterPro" id="IPR027414">
    <property type="entry name" value="GH95_N_dom"/>
</dbReference>
<gene>
    <name evidence="5" type="ORF">RSSM_04214</name>
</gene>
<dbReference type="Gene3D" id="2.70.98.50">
    <property type="entry name" value="putative glycoside hydrolase family protein from bacillus halodurans"/>
    <property type="match status" value="1"/>
</dbReference>
<reference evidence="5 6" key="1">
    <citation type="journal article" date="2013" name="Mar. Genomics">
        <title>Expression of sulfatases in Rhodopirellula baltica and the diversity of sulfatases in the genus Rhodopirellula.</title>
        <authorList>
            <person name="Wegner C.E."/>
            <person name="Richter-Heitmann T."/>
            <person name="Klindworth A."/>
            <person name="Klockow C."/>
            <person name="Richter M."/>
            <person name="Achstetter T."/>
            <person name="Glockner F.O."/>
            <person name="Harder J."/>
        </authorList>
    </citation>
    <scope>NUCLEOTIDE SEQUENCE [LARGE SCALE GENOMIC DNA]</scope>
    <source>
        <strain evidence="5 6">SM41</strain>
    </source>
</reference>
<evidence type="ECO:0000259" key="3">
    <source>
        <dbReference type="Pfam" id="PF21307"/>
    </source>
</evidence>
<dbReference type="PANTHER" id="PTHR31084:SF0">
    <property type="entry name" value="ALPHA-L-FUCOSIDASE 2"/>
    <property type="match status" value="1"/>
</dbReference>
<evidence type="ECO:0000313" key="6">
    <source>
        <dbReference type="Proteomes" id="UP000011885"/>
    </source>
</evidence>
<dbReference type="Pfam" id="PF14498">
    <property type="entry name" value="Glyco_hyd_65N_2"/>
    <property type="match status" value="1"/>
</dbReference>
<proteinExistence type="predicted"/>
<dbReference type="GO" id="GO:0005975">
    <property type="term" value="P:carbohydrate metabolic process"/>
    <property type="evidence" value="ECO:0007669"/>
    <property type="project" value="InterPro"/>
</dbReference>
<feature type="chain" id="PRO_5004073031" evidence="1">
    <location>
        <begin position="29"/>
        <end position="829"/>
    </location>
</feature>
<dbReference type="InterPro" id="IPR008928">
    <property type="entry name" value="6-hairpin_glycosidase_sf"/>
</dbReference>
<name>M5TYR2_9BACT</name>
<dbReference type="SUPFAM" id="SSF48208">
    <property type="entry name" value="Six-hairpin glycosidases"/>
    <property type="match status" value="1"/>
</dbReference>
<dbReference type="InterPro" id="IPR016518">
    <property type="entry name" value="Alpha-L-fucosidase"/>
</dbReference>
<keyword evidence="6" id="KW-1185">Reference proteome</keyword>
<keyword evidence="1" id="KW-0732">Signal</keyword>
<dbReference type="InterPro" id="IPR013780">
    <property type="entry name" value="Glyco_hydro_b"/>
</dbReference>
<accession>M5TYR2</accession>
<dbReference type="InterPro" id="IPR012341">
    <property type="entry name" value="6hp_glycosidase-like_sf"/>
</dbReference>
<feature type="domain" description="Glycosyl hydrolase family 95 catalytic" evidence="4">
    <location>
        <begin position="321"/>
        <end position="727"/>
    </location>
</feature>
<dbReference type="PIRSF" id="PIRSF007663">
    <property type="entry name" value="UCP007663"/>
    <property type="match status" value="1"/>
</dbReference>
<feature type="domain" description="Alpha fucosidase A-like C-terminal" evidence="3">
    <location>
        <begin position="730"/>
        <end position="806"/>
    </location>
</feature>
<dbReference type="Proteomes" id="UP000011885">
    <property type="component" value="Unassembled WGS sequence"/>
</dbReference>
<organism evidence="5 6">
    <name type="scientific">Rhodopirellula sallentina SM41</name>
    <dbReference type="NCBI Taxonomy" id="1263870"/>
    <lineage>
        <taxon>Bacteria</taxon>
        <taxon>Pseudomonadati</taxon>
        <taxon>Planctomycetota</taxon>
        <taxon>Planctomycetia</taxon>
        <taxon>Pirellulales</taxon>
        <taxon>Pirellulaceae</taxon>
        <taxon>Rhodopirellula</taxon>
    </lineage>
</organism>
<dbReference type="PATRIC" id="fig|1263870.3.peg.4461"/>
<evidence type="ECO:0000313" key="5">
    <source>
        <dbReference type="EMBL" id="EMI54335.1"/>
    </source>
</evidence>
<dbReference type="OrthoDB" id="9802600at2"/>
<evidence type="ECO:0000259" key="4">
    <source>
        <dbReference type="Pfam" id="PF22124"/>
    </source>
</evidence>
<dbReference type="AlphaFoldDB" id="M5TYR2"/>
<sequence length="829" mass="91731">MKNRPQTSLSVTVAATILLSIVSEPSIAMDALPVPERGFVSVRAAETWEEGLITGNGTLGANMLSRPLNDRIIFTHERLFLPQGPPTMPPDNSARLFEIRRLIDRGLYKQASQLAFDFSGQEDFLYPDPFVPAFDLAIQMNSASEPTDYARSVDFQTGEATVCWTSEQGTFYRRLFVSRKHSVAVLAINADQPGAVNCTLAMEPRTPSDKLDADEVARSLKVFRKSISDISMATSKTELSYRNRFTNAYPGSIEALEGFARVIVDGNASDSPAQISIDNERMTIQGASNVLLLIDIRLLYDQDVSQAEQVRSHLASLPIDYQELLDAHAAIHGEMFNRMKLDIGGGADHERPTEDLLQESTYENLNRALIEKQFDAGRYNIISCTGELPPNLQGGWGGTYVPGWASDYTHNGNVPSAIAANMMGNMPELMLAYTSYIESIVPWLEINAQHMFGARGIVLPSRSTTNGFNNALAPTFAGGFWVAGAGWASHFFYDYYLYTGDKQFLAEHALPFMEKAALFFEDYLYEGPDGKYVFSPTQSPENTPGNSNSQGSFNATMDVAVAKELFTNLIAASQELDRNADKIPQWRAMLDKMPDYMVNEDGIIKEWLTPRLENNDSHRHSSQLYPLYDGLPEEIASSPELRAAFKKSIEFKLDKHWKNNQRGFMSFGLVQLGQASTSLGEGELAYHCLGHLVNRFWLGNLASMHNHRSLFNMDISGGMPAVIIKMLVASTPGTIDLLPALPNDWPVGEIEGVLCRGAIEVSRLKWDHQRVTVTLVSSQQQTIDLRLPSEIVRASVASGDASVEKSDTPGQLTLRLPEGTPITIEVLLQ</sequence>
<protein>
    <submittedName>
        <fullName evidence="5">Alpha-L-fucosidase</fullName>
    </submittedName>
</protein>
<evidence type="ECO:0000256" key="1">
    <source>
        <dbReference type="SAM" id="SignalP"/>
    </source>
</evidence>
<dbReference type="Gene3D" id="1.50.10.10">
    <property type="match status" value="1"/>
</dbReference>
<dbReference type="GO" id="GO:0004560">
    <property type="term" value="F:alpha-L-fucosidase activity"/>
    <property type="evidence" value="ECO:0007669"/>
    <property type="project" value="InterPro"/>
</dbReference>
<dbReference type="EMBL" id="ANOH01000282">
    <property type="protein sequence ID" value="EMI54335.1"/>
    <property type="molecule type" value="Genomic_DNA"/>
</dbReference>
<dbReference type="Pfam" id="PF22124">
    <property type="entry name" value="Glyco_hydro_95_cat"/>
    <property type="match status" value="1"/>
</dbReference>
<feature type="signal peptide" evidence="1">
    <location>
        <begin position="1"/>
        <end position="28"/>
    </location>
</feature>
<dbReference type="InterPro" id="IPR049053">
    <property type="entry name" value="AFCA-like_C"/>
</dbReference>
<dbReference type="Gene3D" id="2.60.40.1180">
    <property type="entry name" value="Golgi alpha-mannosidase II"/>
    <property type="match status" value="1"/>
</dbReference>
<dbReference type="RefSeq" id="WP_008682459.1">
    <property type="nucleotide sequence ID" value="NZ_ANOH01000282.1"/>
</dbReference>
<dbReference type="InterPro" id="IPR054363">
    <property type="entry name" value="GH95_cat"/>
</dbReference>
<comment type="caution">
    <text evidence="5">The sequence shown here is derived from an EMBL/GenBank/DDBJ whole genome shotgun (WGS) entry which is preliminary data.</text>
</comment>
<dbReference type="Pfam" id="PF21307">
    <property type="entry name" value="Glyco_hydro_95_C"/>
    <property type="match status" value="1"/>
</dbReference>
<evidence type="ECO:0000259" key="2">
    <source>
        <dbReference type="Pfam" id="PF14498"/>
    </source>
</evidence>
<dbReference type="PANTHER" id="PTHR31084">
    <property type="entry name" value="ALPHA-L-FUCOSIDASE 2"/>
    <property type="match status" value="1"/>
</dbReference>